<keyword evidence="2" id="KW-1185">Reference proteome</keyword>
<evidence type="ECO:0000313" key="2">
    <source>
        <dbReference type="Proteomes" id="UP001496627"/>
    </source>
</evidence>
<proteinExistence type="predicted"/>
<dbReference type="InterPro" id="IPR002514">
    <property type="entry name" value="Transposase_8"/>
</dbReference>
<gene>
    <name evidence="1" type="ORF">ABK249_31830</name>
</gene>
<reference evidence="1 2" key="1">
    <citation type="submission" date="2024-05" db="EMBL/GenBank/DDBJ databases">
        <title>Neorhizobium sp. Rsf11, a plant growth promoting and heavy metal resistant PAH-degrader.</title>
        <authorList>
            <person name="Golubev S.N."/>
            <person name="Muratova A.Y."/>
            <person name="Markelova M.I."/>
        </authorList>
    </citation>
    <scope>NUCLEOTIDE SEQUENCE [LARGE SCALE GENOMIC DNA]</scope>
    <source>
        <strain evidence="1 2">Rsf11</strain>
    </source>
</reference>
<sequence length="86" mass="9773">MEAQVSDGATLKDAVKTAGSSDQRYYEWKKAASQPAVAKPIRPATADDEEWAEFIAIEEENRRLRKLLSEKLRIENADLRKRLGLK</sequence>
<organism evidence="1 2">
    <name type="scientific">Neorhizobium phenanthreniclasticum</name>
    <dbReference type="NCBI Taxonomy" id="3157917"/>
    <lineage>
        <taxon>Bacteria</taxon>
        <taxon>Pseudomonadati</taxon>
        <taxon>Pseudomonadota</taxon>
        <taxon>Alphaproteobacteria</taxon>
        <taxon>Hyphomicrobiales</taxon>
        <taxon>Rhizobiaceae</taxon>
        <taxon>Rhizobium/Agrobacterium group</taxon>
        <taxon>Neorhizobium</taxon>
    </lineage>
</organism>
<evidence type="ECO:0000313" key="1">
    <source>
        <dbReference type="EMBL" id="MEQ1409497.1"/>
    </source>
</evidence>
<dbReference type="Pfam" id="PF01527">
    <property type="entry name" value="HTH_Tnp_1"/>
    <property type="match status" value="1"/>
</dbReference>
<protein>
    <submittedName>
        <fullName evidence="1">Transposase</fullName>
    </submittedName>
</protein>
<dbReference type="RefSeq" id="WP_348864806.1">
    <property type="nucleotide sequence ID" value="NZ_JBEAAL010000046.1"/>
</dbReference>
<dbReference type="EMBL" id="JBEAAL010000046">
    <property type="protein sequence ID" value="MEQ1409497.1"/>
    <property type="molecule type" value="Genomic_DNA"/>
</dbReference>
<comment type="caution">
    <text evidence="1">The sequence shown here is derived from an EMBL/GenBank/DDBJ whole genome shotgun (WGS) entry which is preliminary data.</text>
</comment>
<dbReference type="Proteomes" id="UP001496627">
    <property type="component" value="Unassembled WGS sequence"/>
</dbReference>
<name>A0ABV0MCF6_9HYPH</name>
<accession>A0ABV0MCF6</accession>